<dbReference type="EMBL" id="KZ084145">
    <property type="protein sequence ID" value="OSC97869.1"/>
    <property type="molecule type" value="Genomic_DNA"/>
</dbReference>
<gene>
    <name evidence="1" type="ORF">PYCCODRAFT_1098443</name>
</gene>
<protein>
    <submittedName>
        <fullName evidence="1">Uncharacterized protein</fullName>
    </submittedName>
</protein>
<evidence type="ECO:0000313" key="1">
    <source>
        <dbReference type="EMBL" id="OSC97869.1"/>
    </source>
</evidence>
<sequence>MPCRCLIAEKSFRSISATGRWRWYRGTDGVSSALNRVSCLLQYVGDRFRLAHDTFGGMKTCVAFWETTPGPYSSGFTGCSLVRLVSPDDCEHLAIRRPTTTGVIVR</sequence>
<keyword evidence="2" id="KW-1185">Reference proteome</keyword>
<name>A0A1Y2I9S8_TRAC3</name>
<dbReference type="AlphaFoldDB" id="A0A1Y2I9S8"/>
<evidence type="ECO:0000313" key="2">
    <source>
        <dbReference type="Proteomes" id="UP000193067"/>
    </source>
</evidence>
<reference evidence="1 2" key="1">
    <citation type="journal article" date="2015" name="Biotechnol. Biofuels">
        <title>Enhanced degradation of softwood versus hardwood by the white-rot fungus Pycnoporus coccineus.</title>
        <authorList>
            <person name="Couturier M."/>
            <person name="Navarro D."/>
            <person name="Chevret D."/>
            <person name="Henrissat B."/>
            <person name="Piumi F."/>
            <person name="Ruiz-Duenas F.J."/>
            <person name="Martinez A.T."/>
            <person name="Grigoriev I.V."/>
            <person name="Riley R."/>
            <person name="Lipzen A."/>
            <person name="Berrin J.G."/>
            <person name="Master E.R."/>
            <person name="Rosso M.N."/>
        </authorList>
    </citation>
    <scope>NUCLEOTIDE SEQUENCE [LARGE SCALE GENOMIC DNA]</scope>
    <source>
        <strain evidence="1 2">BRFM310</strain>
    </source>
</reference>
<proteinExistence type="predicted"/>
<accession>A0A1Y2I9S8</accession>
<organism evidence="1 2">
    <name type="scientific">Trametes coccinea (strain BRFM310)</name>
    <name type="common">Pycnoporus coccineus</name>
    <dbReference type="NCBI Taxonomy" id="1353009"/>
    <lineage>
        <taxon>Eukaryota</taxon>
        <taxon>Fungi</taxon>
        <taxon>Dikarya</taxon>
        <taxon>Basidiomycota</taxon>
        <taxon>Agaricomycotina</taxon>
        <taxon>Agaricomycetes</taxon>
        <taxon>Polyporales</taxon>
        <taxon>Polyporaceae</taxon>
        <taxon>Trametes</taxon>
    </lineage>
</organism>
<dbReference type="Proteomes" id="UP000193067">
    <property type="component" value="Unassembled WGS sequence"/>
</dbReference>